<feature type="domain" description="VTT" evidence="2">
    <location>
        <begin position="21"/>
        <end position="129"/>
    </location>
</feature>
<keyword evidence="1" id="KW-0812">Transmembrane</keyword>
<organism evidence="3 4">
    <name type="scientific">Motilimonas pumila</name>
    <dbReference type="NCBI Taxonomy" id="2303987"/>
    <lineage>
        <taxon>Bacteria</taxon>
        <taxon>Pseudomonadati</taxon>
        <taxon>Pseudomonadota</taxon>
        <taxon>Gammaproteobacteria</taxon>
        <taxon>Alteromonadales</taxon>
        <taxon>Alteromonadales genera incertae sedis</taxon>
        <taxon>Motilimonas</taxon>
    </lineage>
</organism>
<reference evidence="3 4" key="1">
    <citation type="submission" date="2018-09" db="EMBL/GenBank/DDBJ databases">
        <authorList>
            <person name="Wang F."/>
        </authorList>
    </citation>
    <scope>NUCLEOTIDE SEQUENCE [LARGE SCALE GENOMIC DNA]</scope>
    <source>
        <strain evidence="3 4">PLHSC7-2</strain>
    </source>
</reference>
<reference evidence="3 4" key="2">
    <citation type="submission" date="2019-01" db="EMBL/GenBank/DDBJ databases">
        <title>Motilimonas pumilus sp. nov., isolated from the gut of sea cucumber (Apostichopus japonicus).</title>
        <authorList>
            <person name="Wang F.-Q."/>
            <person name="Ren L.-H."/>
            <person name="Lin Y.-W."/>
            <person name="Sun G.-H."/>
            <person name="Du Z.-J."/>
            <person name="Zhao J.-X."/>
            <person name="Liu X.-J."/>
            <person name="Liu L.-J."/>
        </authorList>
    </citation>
    <scope>NUCLEOTIDE SEQUENCE [LARGE SCALE GENOMIC DNA]</scope>
    <source>
        <strain evidence="3 4">PLHSC7-2</strain>
    </source>
</reference>
<evidence type="ECO:0000313" key="3">
    <source>
        <dbReference type="EMBL" id="RJG51567.1"/>
    </source>
</evidence>
<gene>
    <name evidence="3" type="ORF">D1Z90_02215</name>
</gene>
<dbReference type="InterPro" id="IPR051311">
    <property type="entry name" value="DedA_domain"/>
</dbReference>
<name>A0A418YKS5_9GAMM</name>
<dbReference type="PANTHER" id="PTHR42709:SF4">
    <property type="entry name" value="INNER MEMBRANE PROTEIN YQAA"/>
    <property type="match status" value="1"/>
</dbReference>
<dbReference type="PANTHER" id="PTHR42709">
    <property type="entry name" value="ALKALINE PHOSPHATASE LIKE PROTEIN"/>
    <property type="match status" value="1"/>
</dbReference>
<dbReference type="EMBL" id="QZCH01000001">
    <property type="protein sequence ID" value="RJG51567.1"/>
    <property type="molecule type" value="Genomic_DNA"/>
</dbReference>
<keyword evidence="4" id="KW-1185">Reference proteome</keyword>
<dbReference type="OrthoDB" id="9814483at2"/>
<comment type="caution">
    <text evidence="3">The sequence shown here is derived from an EMBL/GenBank/DDBJ whole genome shotgun (WGS) entry which is preliminary data.</text>
</comment>
<feature type="transmembrane region" description="Helical" evidence="1">
    <location>
        <begin position="82"/>
        <end position="106"/>
    </location>
</feature>
<feature type="transmembrane region" description="Helical" evidence="1">
    <location>
        <begin position="39"/>
        <end position="61"/>
    </location>
</feature>
<accession>A0A418YKS5</accession>
<evidence type="ECO:0000256" key="1">
    <source>
        <dbReference type="SAM" id="Phobius"/>
    </source>
</evidence>
<feature type="transmembrane region" description="Helical" evidence="1">
    <location>
        <begin position="112"/>
        <end position="136"/>
    </location>
</feature>
<keyword evidence="1" id="KW-1133">Transmembrane helix</keyword>
<protein>
    <submittedName>
        <fullName evidence="3">DedA family protein</fullName>
    </submittedName>
</protein>
<dbReference type="AlphaFoldDB" id="A0A418YKS5"/>
<evidence type="ECO:0000313" key="4">
    <source>
        <dbReference type="Proteomes" id="UP000283255"/>
    </source>
</evidence>
<dbReference type="RefSeq" id="WP_119909091.1">
    <property type="nucleotide sequence ID" value="NZ_QZCH01000001.1"/>
</dbReference>
<evidence type="ECO:0000259" key="2">
    <source>
        <dbReference type="Pfam" id="PF09335"/>
    </source>
</evidence>
<dbReference type="Proteomes" id="UP000283255">
    <property type="component" value="Unassembled WGS sequence"/>
</dbReference>
<dbReference type="Pfam" id="PF09335">
    <property type="entry name" value="VTT_dom"/>
    <property type="match status" value="1"/>
</dbReference>
<proteinExistence type="predicted"/>
<dbReference type="InterPro" id="IPR032816">
    <property type="entry name" value="VTT_dom"/>
</dbReference>
<sequence>MELWLLFSSSFISATILPGGSEALLAALVVKTPMDIATFVWIATLGNVLGAATTFGLGALAHRRRTQLELKYKKAIVWCQKYGCWSLLLSWLPVVGDALCFCAGWLRLPIALSMLLIFVGKLLRYYLVAWLALGVFG</sequence>
<keyword evidence="1" id="KW-0472">Membrane</keyword>